<reference evidence="4 5" key="1">
    <citation type="submission" date="2021-05" db="EMBL/GenBank/DDBJ databases">
        <title>Draft Whole Genome Sequencing Of Biosensor Chromobacterium violaceum Strain CV026 Reveals A Regulatory RNA In Chromobacterium violaceum Phenotype Regulatory Network.</title>
        <authorList>
            <person name="Hong K.W."/>
            <person name="Chan K.G."/>
            <person name="Chang C.-Y."/>
        </authorList>
    </citation>
    <scope>NUCLEOTIDE SEQUENCE [LARGE SCALE GENOMIC DNA]</scope>
    <source>
        <strain evidence="4 5">ATCC 31532</strain>
    </source>
</reference>
<feature type="domain" description="N-acetyltransferase" evidence="3">
    <location>
        <begin position="40"/>
        <end position="190"/>
    </location>
</feature>
<comment type="caution">
    <text evidence="4">The sequence shown here is derived from an EMBL/GenBank/DDBJ whole genome shotgun (WGS) entry which is preliminary data.</text>
</comment>
<dbReference type="Gene3D" id="3.40.630.30">
    <property type="match status" value="1"/>
</dbReference>
<dbReference type="SUPFAM" id="SSF55729">
    <property type="entry name" value="Acyl-CoA N-acyltransferases (Nat)"/>
    <property type="match status" value="1"/>
</dbReference>
<evidence type="ECO:0000259" key="3">
    <source>
        <dbReference type="PROSITE" id="PS51186"/>
    </source>
</evidence>
<accession>A0ABS7F9N8</accession>
<keyword evidence="2" id="KW-0012">Acyltransferase</keyword>
<gene>
    <name evidence="4" type="ORF">KIF53_04115</name>
</gene>
<dbReference type="GeneID" id="89687018"/>
<dbReference type="Pfam" id="PF00583">
    <property type="entry name" value="Acetyltransf_1"/>
    <property type="match status" value="1"/>
</dbReference>
<proteinExistence type="predicted"/>
<dbReference type="InterPro" id="IPR000182">
    <property type="entry name" value="GNAT_dom"/>
</dbReference>
<evidence type="ECO:0000256" key="2">
    <source>
        <dbReference type="ARBA" id="ARBA00023315"/>
    </source>
</evidence>
<sequence length="190" mass="21115">MKLSASATIVSSPWSIRRLSAADIGADWLDDFQRRQEVTLVYRGAPGDRRIAAEPFIDDWSADERRALCRELAAMADAGRVWAALEGASLAGFAAISPAPLGPDGEYRQLKELQVDARWRGRGLGRELMRECAAGGRQMGAGRLYISSHSAIETVSFYERCGCAPARWLHGPQIEREPFDWQMEYDLALQ</sequence>
<evidence type="ECO:0000313" key="5">
    <source>
        <dbReference type="Proteomes" id="UP000711178"/>
    </source>
</evidence>
<keyword evidence="5" id="KW-1185">Reference proteome</keyword>
<dbReference type="PROSITE" id="PS51186">
    <property type="entry name" value="GNAT"/>
    <property type="match status" value="1"/>
</dbReference>
<keyword evidence="1" id="KW-0808">Transferase</keyword>
<dbReference type="CDD" id="cd04301">
    <property type="entry name" value="NAT_SF"/>
    <property type="match status" value="1"/>
</dbReference>
<dbReference type="InterPro" id="IPR050832">
    <property type="entry name" value="Bact_Acetyltransf"/>
</dbReference>
<dbReference type="PANTHER" id="PTHR43877">
    <property type="entry name" value="AMINOALKYLPHOSPHONATE N-ACETYLTRANSFERASE-RELATED-RELATED"/>
    <property type="match status" value="1"/>
</dbReference>
<protein>
    <submittedName>
        <fullName evidence="4">GNAT family N-acetyltransferase</fullName>
    </submittedName>
</protein>
<evidence type="ECO:0000256" key="1">
    <source>
        <dbReference type="ARBA" id="ARBA00022679"/>
    </source>
</evidence>
<evidence type="ECO:0000313" key="4">
    <source>
        <dbReference type="EMBL" id="MBW8286806.1"/>
    </source>
</evidence>
<name>A0ABS7F9N8_9NEIS</name>
<dbReference type="InterPro" id="IPR016181">
    <property type="entry name" value="Acyl_CoA_acyltransferase"/>
</dbReference>
<dbReference type="Proteomes" id="UP000711178">
    <property type="component" value="Unassembled WGS sequence"/>
</dbReference>
<organism evidence="4 5">
    <name type="scientific">Chromobacterium subtsugae</name>
    <dbReference type="NCBI Taxonomy" id="251747"/>
    <lineage>
        <taxon>Bacteria</taxon>
        <taxon>Pseudomonadati</taxon>
        <taxon>Pseudomonadota</taxon>
        <taxon>Betaproteobacteria</taxon>
        <taxon>Neisseriales</taxon>
        <taxon>Chromobacteriaceae</taxon>
        <taxon>Chromobacterium</taxon>
    </lineage>
</organism>
<dbReference type="RefSeq" id="WP_052258064.1">
    <property type="nucleotide sequence ID" value="NZ_CP142381.1"/>
</dbReference>
<dbReference type="EMBL" id="JAHDTB010000002">
    <property type="protein sequence ID" value="MBW8286806.1"/>
    <property type="molecule type" value="Genomic_DNA"/>
</dbReference>